<proteinExistence type="predicted"/>
<gene>
    <name evidence="1" type="ordered locus">Pmen_0034</name>
</gene>
<sequence length="128" mass="14339">MPTTHMRPAEHGRSLREEEWLKNDQAIDQGRYSSIALTGSFEHQHLAQSDGQLAAAAQEYPRRCKGVRCKIAEPSLTSAKPAKCNHGFCKKAGRVLFCFNPAIAFRHRHIPLVVFYLSNQTITAHLLG</sequence>
<reference evidence="1" key="1">
    <citation type="submission" date="2007-04" db="EMBL/GenBank/DDBJ databases">
        <title>Complete sequence of Pseudomonas mendocina ymp.</title>
        <authorList>
            <consortium name="US DOE Joint Genome Institute"/>
            <person name="Copeland A."/>
            <person name="Lucas S."/>
            <person name="Lapidus A."/>
            <person name="Barry K."/>
            <person name="Glavina del Rio T."/>
            <person name="Dalin E."/>
            <person name="Tice H."/>
            <person name="Pitluck S."/>
            <person name="Kiss H."/>
            <person name="Brettin T."/>
            <person name="Detter J.C."/>
            <person name="Bruce D."/>
            <person name="Han C."/>
            <person name="Schmutz J."/>
            <person name="Larimer F."/>
            <person name="Land M."/>
            <person name="Hauser L."/>
            <person name="Kyrpides N."/>
            <person name="Mikhailova N."/>
            <person name="Hersman L."/>
            <person name="Dubois J."/>
            <person name="Maurice P."/>
            <person name="Richardson P."/>
        </authorList>
    </citation>
    <scope>NUCLEOTIDE SEQUENCE [LARGE SCALE GENOMIC DNA]</scope>
    <source>
        <strain evidence="1">Ymp</strain>
    </source>
</reference>
<organism evidence="1">
    <name type="scientific">Ectopseudomonas mendocina (strain ymp)</name>
    <name type="common">Pseudomonas mendocina</name>
    <dbReference type="NCBI Taxonomy" id="399739"/>
    <lineage>
        <taxon>Bacteria</taxon>
        <taxon>Pseudomonadati</taxon>
        <taxon>Pseudomonadota</taxon>
        <taxon>Gammaproteobacteria</taxon>
        <taxon>Pseudomonadales</taxon>
        <taxon>Pseudomonadaceae</taxon>
        <taxon>Ectopseudomonas</taxon>
    </lineage>
</organism>
<dbReference type="STRING" id="399739.Pmen_0034"/>
<name>A4XN93_ECTM1</name>
<evidence type="ECO:0000313" key="1">
    <source>
        <dbReference type="EMBL" id="ABP82809.1"/>
    </source>
</evidence>
<dbReference type="KEGG" id="pmy:Pmen_0034"/>
<dbReference type="HOGENOM" id="CLU_1957667_0_0_6"/>
<protein>
    <submittedName>
        <fullName evidence="1">Uncharacterized protein</fullName>
    </submittedName>
</protein>
<dbReference type="EMBL" id="CP000680">
    <property type="protein sequence ID" value="ABP82809.1"/>
    <property type="molecule type" value="Genomic_DNA"/>
</dbReference>
<dbReference type="AlphaFoldDB" id="A4XN93"/>
<accession>A4XN93</accession>